<dbReference type="SUPFAM" id="SSF56235">
    <property type="entry name" value="N-terminal nucleophile aminohydrolases (Ntn hydrolases)"/>
    <property type="match status" value="1"/>
</dbReference>
<accession>A0A4R1AX03</accession>
<dbReference type="InterPro" id="IPR029132">
    <property type="entry name" value="CBAH/NAAA_C"/>
</dbReference>
<dbReference type="InterPro" id="IPR052193">
    <property type="entry name" value="Peptidase_C59"/>
</dbReference>
<dbReference type="OrthoDB" id="8617387at2"/>
<name>A0A4R1AX03_9BACI</name>
<keyword evidence="5" id="KW-1185">Reference proteome</keyword>
<keyword evidence="2 4" id="KW-0378">Hydrolase</keyword>
<feature type="domain" description="Choloylglycine hydrolase/NAAA C-terminal" evidence="3">
    <location>
        <begin position="69"/>
        <end position="169"/>
    </location>
</feature>
<evidence type="ECO:0000256" key="2">
    <source>
        <dbReference type="ARBA" id="ARBA00022801"/>
    </source>
</evidence>
<dbReference type="GO" id="GO:0016787">
    <property type="term" value="F:hydrolase activity"/>
    <property type="evidence" value="ECO:0007669"/>
    <property type="project" value="UniProtKB-KW"/>
</dbReference>
<dbReference type="Proteomes" id="UP000293846">
    <property type="component" value="Unassembled WGS sequence"/>
</dbReference>
<dbReference type="EMBL" id="SJTH01000040">
    <property type="protein sequence ID" value="TCJ02108.1"/>
    <property type="molecule type" value="Genomic_DNA"/>
</dbReference>
<proteinExistence type="inferred from homology"/>
<protein>
    <submittedName>
        <fullName evidence="4">Linear amide C-N hydrolase</fullName>
    </submittedName>
</protein>
<dbReference type="PANTHER" id="PTHR35527:SF2">
    <property type="entry name" value="HYDROLASE"/>
    <property type="match status" value="1"/>
</dbReference>
<dbReference type="PANTHER" id="PTHR35527">
    <property type="entry name" value="CHOLOYLGLYCINE HYDROLASE"/>
    <property type="match status" value="1"/>
</dbReference>
<dbReference type="Gene3D" id="3.60.60.10">
    <property type="entry name" value="Penicillin V Acylase, Chain A"/>
    <property type="match status" value="1"/>
</dbReference>
<organism evidence="4 5">
    <name type="scientific">Cytobacillus praedii</name>
    <dbReference type="NCBI Taxonomy" id="1742358"/>
    <lineage>
        <taxon>Bacteria</taxon>
        <taxon>Bacillati</taxon>
        <taxon>Bacillota</taxon>
        <taxon>Bacilli</taxon>
        <taxon>Bacillales</taxon>
        <taxon>Bacillaceae</taxon>
        <taxon>Cytobacillus</taxon>
    </lineage>
</organism>
<evidence type="ECO:0000313" key="4">
    <source>
        <dbReference type="EMBL" id="TCJ02108.1"/>
    </source>
</evidence>
<evidence type="ECO:0000256" key="1">
    <source>
        <dbReference type="ARBA" id="ARBA00006625"/>
    </source>
</evidence>
<dbReference type="InterPro" id="IPR029055">
    <property type="entry name" value="Ntn_hydrolases_N"/>
</dbReference>
<reference evidence="4 5" key="1">
    <citation type="submission" date="2019-03" db="EMBL/GenBank/DDBJ databases">
        <authorList>
            <person name="Jensen L."/>
            <person name="Storgaard J."/>
            <person name="Sulaj E."/>
            <person name="Schramm A."/>
            <person name="Marshall I.P.G."/>
        </authorList>
    </citation>
    <scope>NUCLEOTIDE SEQUENCE [LARGE SCALE GENOMIC DNA]</scope>
    <source>
        <strain evidence="4 5">2017H2G3</strain>
    </source>
</reference>
<comment type="caution">
    <text evidence="4">The sequence shown here is derived from an EMBL/GenBank/DDBJ whole genome shotgun (WGS) entry which is preliminary data.</text>
</comment>
<dbReference type="Pfam" id="PF02275">
    <property type="entry name" value="CBAH"/>
    <property type="match status" value="1"/>
</dbReference>
<evidence type="ECO:0000259" key="3">
    <source>
        <dbReference type="Pfam" id="PF02275"/>
    </source>
</evidence>
<gene>
    <name evidence="4" type="ORF">E0Y62_20780</name>
</gene>
<dbReference type="AlphaFoldDB" id="A0A4R1AX03"/>
<evidence type="ECO:0000313" key="5">
    <source>
        <dbReference type="Proteomes" id="UP000293846"/>
    </source>
</evidence>
<comment type="similarity">
    <text evidence="1">Belongs to the peptidase C59 family.</text>
</comment>
<dbReference type="RefSeq" id="WP_131237996.1">
    <property type="nucleotide sequence ID" value="NZ_SJTH01000040.1"/>
</dbReference>
<sequence length="331" mass="37804">MSTAFQINQNGEYLVCKNQDVMYNGVYLFTNQRGVRKTALMLSPTQPASWVSAYGSLTVSQIGKENPNGGINEKGLVVEQTTLWQTEYPASDVRPAVNELQWIQYLLDTCSTVQEVLEVAPSIRIDQSTSRLHYLIADKIGDRAVIEFLNGKMTIYRGELPLPVIVNSPYKEALKEIESGKTNWSDCGEYQENSMQRLLTVSKRMPEISNHIDIIDFAFEVLTSARREDTVFSLVYDINRMEVHACTNRNPERKTIKTVDFDFANGLPSQSVDLQRLRAKNVTEQFETYNTEFNHKAVNSFFRDPTLTAIFKWEISDEMVHFLACYPDSFS</sequence>